<evidence type="ECO:0000259" key="1">
    <source>
        <dbReference type="Pfam" id="PF01636"/>
    </source>
</evidence>
<gene>
    <name evidence="2" type="ORF">E1292_37450</name>
</gene>
<feature type="domain" description="Aminoglycoside phosphotransferase" evidence="1">
    <location>
        <begin position="45"/>
        <end position="281"/>
    </location>
</feature>
<dbReference type="EMBL" id="SMKO01000155">
    <property type="protein sequence ID" value="TDC97241.1"/>
    <property type="molecule type" value="Genomic_DNA"/>
</dbReference>
<name>A0A4R4UYA0_9ACTN</name>
<proteinExistence type="predicted"/>
<organism evidence="2 3">
    <name type="scientific">Nonomuraea deserti</name>
    <dbReference type="NCBI Taxonomy" id="1848322"/>
    <lineage>
        <taxon>Bacteria</taxon>
        <taxon>Bacillati</taxon>
        <taxon>Actinomycetota</taxon>
        <taxon>Actinomycetes</taxon>
        <taxon>Streptosporangiales</taxon>
        <taxon>Streptosporangiaceae</taxon>
        <taxon>Nonomuraea</taxon>
    </lineage>
</organism>
<dbReference type="Pfam" id="PF01636">
    <property type="entry name" value="APH"/>
    <property type="match status" value="1"/>
</dbReference>
<keyword evidence="3" id="KW-1185">Reference proteome</keyword>
<dbReference type="InterPro" id="IPR002575">
    <property type="entry name" value="Aminoglycoside_PTrfase"/>
</dbReference>
<protein>
    <submittedName>
        <fullName evidence="2">Aminoglycoside phosphotransferase family protein</fullName>
    </submittedName>
</protein>
<dbReference type="AlphaFoldDB" id="A0A4R4UYA0"/>
<evidence type="ECO:0000313" key="2">
    <source>
        <dbReference type="EMBL" id="TDC97241.1"/>
    </source>
</evidence>
<comment type="caution">
    <text evidence="2">The sequence shown here is derived from an EMBL/GenBank/DDBJ whole genome shotgun (WGS) entry which is preliminary data.</text>
</comment>
<sequence length="328" mass="35825">MDLQPIERPAEAFQQPVTADQIRAVCRRVFGPGAGVSSAVEMGLGMYNTTYRVTVEGRSRPVIVRFAPGPDRQFVSERELMRNEYATVPHLARIAPLMPRVVAADWSHELVGRDYMVQTLLDGVPAAEGLGTYPRRARTGFFRQIGEIARTVHEVRGARFGPVAGPAYDTWSQAVIGSLQDIAADLDGQGLDAADLRKAAALAAEHHAVLDEITEPRLLSGDLWTVNIMLAEGAPEPIISGVFDLDRTLWGDPAADWPIRLAASKQDERAAFWEAYGERDRGPAAVWRSLIYEIRHLGAVRLERHRLGGPGAVGDSYDAVAAVLAELT</sequence>
<dbReference type="InterPro" id="IPR051678">
    <property type="entry name" value="AGP_Transferase"/>
</dbReference>
<dbReference type="PANTHER" id="PTHR21310">
    <property type="entry name" value="AMINOGLYCOSIDE PHOSPHOTRANSFERASE-RELATED-RELATED"/>
    <property type="match status" value="1"/>
</dbReference>
<dbReference type="Gene3D" id="3.90.1200.10">
    <property type="match status" value="1"/>
</dbReference>
<dbReference type="PANTHER" id="PTHR21310:SF15">
    <property type="entry name" value="AMINOGLYCOSIDE PHOSPHOTRANSFERASE DOMAIN-CONTAINING PROTEIN"/>
    <property type="match status" value="1"/>
</dbReference>
<dbReference type="InterPro" id="IPR011009">
    <property type="entry name" value="Kinase-like_dom_sf"/>
</dbReference>
<keyword evidence="2" id="KW-0808">Transferase</keyword>
<accession>A0A4R4UYA0</accession>
<dbReference type="SUPFAM" id="SSF56112">
    <property type="entry name" value="Protein kinase-like (PK-like)"/>
    <property type="match status" value="1"/>
</dbReference>
<dbReference type="Proteomes" id="UP000295258">
    <property type="component" value="Unassembled WGS sequence"/>
</dbReference>
<dbReference type="RefSeq" id="WP_132602519.1">
    <property type="nucleotide sequence ID" value="NZ_SMKO01000155.1"/>
</dbReference>
<dbReference type="GO" id="GO:0016740">
    <property type="term" value="F:transferase activity"/>
    <property type="evidence" value="ECO:0007669"/>
    <property type="project" value="UniProtKB-KW"/>
</dbReference>
<evidence type="ECO:0000313" key="3">
    <source>
        <dbReference type="Proteomes" id="UP000295258"/>
    </source>
</evidence>
<reference evidence="2 3" key="1">
    <citation type="submission" date="2019-03" db="EMBL/GenBank/DDBJ databases">
        <title>Draft genome sequences of novel Actinobacteria.</title>
        <authorList>
            <person name="Sahin N."/>
            <person name="Ay H."/>
            <person name="Saygin H."/>
        </authorList>
    </citation>
    <scope>NUCLEOTIDE SEQUENCE [LARGE SCALE GENOMIC DNA]</scope>
    <source>
        <strain evidence="2 3">KC310</strain>
    </source>
</reference>